<feature type="transmembrane region" description="Helical" evidence="2">
    <location>
        <begin position="200"/>
        <end position="222"/>
    </location>
</feature>
<gene>
    <name evidence="3" type="primary">G4MQZ9</name>
</gene>
<accession>A0A5K1K7R3</accession>
<name>A0A5K1K7R3_9APHY</name>
<feature type="compositionally biased region" description="Polar residues" evidence="1">
    <location>
        <begin position="165"/>
        <end position="183"/>
    </location>
</feature>
<keyword evidence="2" id="KW-1133">Transmembrane helix</keyword>
<protein>
    <submittedName>
        <fullName evidence="3">Hormone-sensitive lipase</fullName>
    </submittedName>
</protein>
<evidence type="ECO:0000256" key="2">
    <source>
        <dbReference type="SAM" id="Phobius"/>
    </source>
</evidence>
<dbReference type="AlphaFoldDB" id="A0A5K1K7R3"/>
<evidence type="ECO:0000256" key="1">
    <source>
        <dbReference type="SAM" id="MobiDB-lite"/>
    </source>
</evidence>
<dbReference type="PANTHER" id="PTHR45985:SF3">
    <property type="entry name" value="CHITIN DEACETYLASE-LIKE 4"/>
    <property type="match status" value="1"/>
</dbReference>
<proteinExistence type="predicted"/>
<evidence type="ECO:0000313" key="3">
    <source>
        <dbReference type="EMBL" id="VWP02447.1"/>
    </source>
</evidence>
<reference evidence="3" key="1">
    <citation type="submission" date="2019-10" db="EMBL/GenBank/DDBJ databases">
        <authorList>
            <person name="Nor Muhammad N."/>
        </authorList>
    </citation>
    <scope>NUCLEOTIDE SEQUENCE</scope>
</reference>
<dbReference type="EMBL" id="LR730220">
    <property type="protein sequence ID" value="VWP02447.1"/>
    <property type="molecule type" value="Genomic_DNA"/>
</dbReference>
<keyword evidence="2" id="KW-0812">Transmembrane</keyword>
<dbReference type="PANTHER" id="PTHR45985">
    <property type="match status" value="1"/>
</dbReference>
<feature type="region of interest" description="Disordered" evidence="1">
    <location>
        <begin position="162"/>
        <end position="183"/>
    </location>
</feature>
<keyword evidence="2" id="KW-0472">Membrane</keyword>
<dbReference type="InterPro" id="IPR052740">
    <property type="entry name" value="CE4"/>
</dbReference>
<dbReference type="Gene3D" id="3.20.20.370">
    <property type="entry name" value="Glycoside hydrolase/deacetylase"/>
    <property type="match status" value="1"/>
</dbReference>
<organism evidence="3">
    <name type="scientific">Ganoderma boninense</name>
    <dbReference type="NCBI Taxonomy" id="34458"/>
    <lineage>
        <taxon>Eukaryota</taxon>
        <taxon>Fungi</taxon>
        <taxon>Dikarya</taxon>
        <taxon>Basidiomycota</taxon>
        <taxon>Agaricomycotina</taxon>
        <taxon>Agaricomycetes</taxon>
        <taxon>Polyporales</taxon>
        <taxon>Polyporaceae</taxon>
        <taxon>Ganoderma</taxon>
    </lineage>
</organism>
<sequence length="224" mass="23416">MGLYTHPIHVSLSVPGTTASKSTIAMINQFLDWAQEQPNTWIVSSEQLLAWVRNPVPLSQLNDFAPLKCSTPAVNSSLKICNGIPQNEAGLLDHCAFNDFPFYTCNTPTPSNPSPAQASGSAAPRVRLSSNCSTPFWDPIKGECICTSSTCAFTDTSRPIGPNGANLTGSEINSTDGSAATQSSDPYVPFNGAASMQLPVGVSTALLVGVVGAFVGALQAVARL</sequence>